<evidence type="ECO:0000256" key="14">
    <source>
        <dbReference type="SAM" id="Phobius"/>
    </source>
</evidence>
<dbReference type="GO" id="GO:0005886">
    <property type="term" value="C:plasma membrane"/>
    <property type="evidence" value="ECO:0007669"/>
    <property type="project" value="UniProtKB-SubCell"/>
</dbReference>
<evidence type="ECO:0000256" key="8">
    <source>
        <dbReference type="ARBA" id="ARBA00022741"/>
    </source>
</evidence>
<dbReference type="SUPFAM" id="SSF55890">
    <property type="entry name" value="Sporulation response regulatory protein Spo0B"/>
    <property type="match status" value="1"/>
</dbReference>
<dbReference type="SUPFAM" id="SSF55785">
    <property type="entry name" value="PYP-like sensor domain (PAS domain)"/>
    <property type="match status" value="1"/>
</dbReference>
<dbReference type="SUPFAM" id="SSF55874">
    <property type="entry name" value="ATPase domain of HSP90 chaperone/DNA topoisomerase II/histidine kinase"/>
    <property type="match status" value="1"/>
</dbReference>
<dbReference type="Proteomes" id="UP000611629">
    <property type="component" value="Unassembled WGS sequence"/>
</dbReference>
<evidence type="ECO:0000259" key="15">
    <source>
        <dbReference type="PROSITE" id="PS50109"/>
    </source>
</evidence>
<evidence type="ECO:0000256" key="10">
    <source>
        <dbReference type="ARBA" id="ARBA00022840"/>
    </source>
</evidence>
<name>A0A974GW37_SEDHY</name>
<dbReference type="Gene3D" id="3.30.450.20">
    <property type="entry name" value="PAS domain"/>
    <property type="match status" value="2"/>
</dbReference>
<dbReference type="Pfam" id="PF17203">
    <property type="entry name" value="sCache_3_2"/>
    <property type="match status" value="1"/>
</dbReference>
<dbReference type="AlphaFoldDB" id="A0A974GW37"/>
<dbReference type="EMBL" id="JACBNQ010000004">
    <property type="protein sequence ID" value="NYB73660.1"/>
    <property type="molecule type" value="Genomic_DNA"/>
</dbReference>
<dbReference type="PRINTS" id="PR00344">
    <property type="entry name" value="BCTRLSENSOR"/>
</dbReference>
<dbReference type="Gene3D" id="3.30.565.10">
    <property type="entry name" value="Histidine kinase-like ATPase, C-terminal domain"/>
    <property type="match status" value="1"/>
</dbReference>
<evidence type="ECO:0000256" key="11">
    <source>
        <dbReference type="ARBA" id="ARBA00022989"/>
    </source>
</evidence>
<dbReference type="InterPro" id="IPR016120">
    <property type="entry name" value="Sig_transdc_His_kin_SpoOB"/>
</dbReference>
<evidence type="ECO:0000256" key="12">
    <source>
        <dbReference type="ARBA" id="ARBA00023012"/>
    </source>
</evidence>
<dbReference type="GO" id="GO:0000155">
    <property type="term" value="F:phosphorelay sensor kinase activity"/>
    <property type="evidence" value="ECO:0007669"/>
    <property type="project" value="InterPro"/>
</dbReference>
<dbReference type="InterPro" id="IPR039506">
    <property type="entry name" value="SPOB_a"/>
</dbReference>
<evidence type="ECO:0000256" key="3">
    <source>
        <dbReference type="ARBA" id="ARBA00012438"/>
    </source>
</evidence>
<reference evidence="17" key="1">
    <citation type="submission" date="2020-07" db="EMBL/GenBank/DDBJ databases">
        <title>Genomic analysis of a strain of Sedimentibacter Hydroxybenzoicus DSM7310.</title>
        <authorList>
            <person name="Ma S."/>
        </authorList>
    </citation>
    <scope>NUCLEOTIDE SEQUENCE</scope>
    <source>
        <strain evidence="17">DSM 7310</strain>
    </source>
</reference>
<feature type="transmembrane region" description="Helical" evidence="14">
    <location>
        <begin position="169"/>
        <end position="191"/>
    </location>
</feature>
<dbReference type="Pfam" id="PF02518">
    <property type="entry name" value="HATPase_c"/>
    <property type="match status" value="1"/>
</dbReference>
<evidence type="ECO:0000313" key="18">
    <source>
        <dbReference type="Proteomes" id="UP000611629"/>
    </source>
</evidence>
<keyword evidence="5" id="KW-0597">Phosphoprotein</keyword>
<proteinExistence type="predicted"/>
<dbReference type="SUPFAM" id="SSF103190">
    <property type="entry name" value="Sensory domain-like"/>
    <property type="match status" value="1"/>
</dbReference>
<feature type="transmembrane region" description="Helical" evidence="14">
    <location>
        <begin position="7"/>
        <end position="28"/>
    </location>
</feature>
<dbReference type="InterPro" id="IPR029151">
    <property type="entry name" value="Sensor-like_sf"/>
</dbReference>
<feature type="domain" description="Histidine kinase" evidence="15">
    <location>
        <begin position="330"/>
        <end position="520"/>
    </location>
</feature>
<accession>A0A974GW37</accession>
<comment type="caution">
    <text evidence="17">The sequence shown here is derived from an EMBL/GenBank/DDBJ whole genome shotgun (WGS) entry which is preliminary data.</text>
</comment>
<evidence type="ECO:0000256" key="1">
    <source>
        <dbReference type="ARBA" id="ARBA00000085"/>
    </source>
</evidence>
<keyword evidence="10" id="KW-0067">ATP-binding</keyword>
<dbReference type="PROSITE" id="PS50112">
    <property type="entry name" value="PAS"/>
    <property type="match status" value="1"/>
</dbReference>
<dbReference type="InterPro" id="IPR036890">
    <property type="entry name" value="HATPase_C_sf"/>
</dbReference>
<dbReference type="PROSITE" id="PS50109">
    <property type="entry name" value="HIS_KIN"/>
    <property type="match status" value="1"/>
</dbReference>
<dbReference type="InterPro" id="IPR004358">
    <property type="entry name" value="Sig_transdc_His_kin-like_C"/>
</dbReference>
<dbReference type="InterPro" id="IPR000014">
    <property type="entry name" value="PAS"/>
</dbReference>
<gene>
    <name evidence="17" type="ORF">HZF24_05845</name>
</gene>
<keyword evidence="13 14" id="KW-0472">Membrane</keyword>
<dbReference type="InterPro" id="IPR005467">
    <property type="entry name" value="His_kinase_dom"/>
</dbReference>
<dbReference type="InterPro" id="IPR035965">
    <property type="entry name" value="PAS-like_dom_sf"/>
</dbReference>
<keyword evidence="7 14" id="KW-0812">Transmembrane</keyword>
<comment type="catalytic activity">
    <reaction evidence="1">
        <text>ATP + protein L-histidine = ADP + protein N-phospho-L-histidine.</text>
        <dbReference type="EC" id="2.7.13.3"/>
    </reaction>
</comment>
<evidence type="ECO:0000256" key="13">
    <source>
        <dbReference type="ARBA" id="ARBA00023136"/>
    </source>
</evidence>
<dbReference type="PANTHER" id="PTHR43547:SF10">
    <property type="entry name" value="SENSOR HISTIDINE KINASE DCUS"/>
    <property type="match status" value="1"/>
</dbReference>
<dbReference type="PANTHER" id="PTHR43547">
    <property type="entry name" value="TWO-COMPONENT HISTIDINE KINASE"/>
    <property type="match status" value="1"/>
</dbReference>
<dbReference type="Pfam" id="PF14689">
    <property type="entry name" value="SPOB_a"/>
    <property type="match status" value="1"/>
</dbReference>
<sequence length="524" mass="59009">MKLSTRINIYIILILVFSLGSMTILSYYQMKDILTAQLKDKLMTIATYASEDYKVKEAFKHSSKIPELNEHIEKIREETKVDFIVVFDMDSIRLTHPVKENIGRKFEGGDETRALKEADKYISQAKGTLGISLRAFVPIIYEGRQLGAVCVGSTVVEISKEILIKAQQFIPFIFIGLFLGSYCAVVLAASIKDELLGLEPREITLLLKEKEAILDNVKEGIITLNENGELIQYNREASRILGLTGNDININIDELAKINKIIPDLKDLEINNDFEVNVRPGVTILCKYNILKNDKKQTIGHVINFRDLSEVKKMSEELTGIKKMAWSLRAQNHEFMNKLHTISGLIQLEEYDEAIKYISKTAKSGNDITSLITGRIKNLNIAALILAKYYKAEELRIKFEIDKNSGLTILPDLISSDDVGSVIGNLIENALEAVNVDGTGKVYFKIFQNEKVLIIEVKDNGPGISEDIKSKIFDRNFSTKSEHHGYGMYIVKNIIEDANGKITLSLDNETAWHIEIPMKSGDNI</sequence>
<keyword evidence="12" id="KW-0902">Two-component regulatory system</keyword>
<organism evidence="17 18">
    <name type="scientific">Sedimentibacter hydroxybenzoicus DSM 7310</name>
    <dbReference type="NCBI Taxonomy" id="1123245"/>
    <lineage>
        <taxon>Bacteria</taxon>
        <taxon>Bacillati</taxon>
        <taxon>Bacillota</taxon>
        <taxon>Tissierellia</taxon>
        <taxon>Sedimentibacter</taxon>
    </lineage>
</organism>
<dbReference type="EC" id="2.7.13.3" evidence="3"/>
<dbReference type="FunFam" id="1.10.287.130:FF:000011">
    <property type="entry name" value="Sensor histidine kinase DcuS"/>
    <property type="match status" value="1"/>
</dbReference>
<comment type="subcellular location">
    <subcellularLocation>
        <location evidence="2">Cell membrane</location>
        <topology evidence="2">Multi-pass membrane protein</topology>
    </subcellularLocation>
</comment>
<evidence type="ECO:0000256" key="7">
    <source>
        <dbReference type="ARBA" id="ARBA00022692"/>
    </source>
</evidence>
<dbReference type="InterPro" id="IPR003594">
    <property type="entry name" value="HATPase_dom"/>
</dbReference>
<keyword evidence="9 17" id="KW-0418">Kinase</keyword>
<dbReference type="Gene3D" id="1.10.287.130">
    <property type="match status" value="1"/>
</dbReference>
<keyword evidence="11 14" id="KW-1133">Transmembrane helix</keyword>
<keyword evidence="18" id="KW-1185">Reference proteome</keyword>
<dbReference type="GO" id="GO:0005524">
    <property type="term" value="F:ATP binding"/>
    <property type="evidence" value="ECO:0007669"/>
    <property type="project" value="UniProtKB-KW"/>
</dbReference>
<evidence type="ECO:0000313" key="17">
    <source>
        <dbReference type="EMBL" id="NYB73660.1"/>
    </source>
</evidence>
<protein>
    <recommendedName>
        <fullName evidence="3">histidine kinase</fullName>
        <ecNumber evidence="3">2.7.13.3</ecNumber>
    </recommendedName>
</protein>
<evidence type="ECO:0000256" key="2">
    <source>
        <dbReference type="ARBA" id="ARBA00004651"/>
    </source>
</evidence>
<keyword evidence="6" id="KW-0808">Transferase</keyword>
<keyword evidence="8" id="KW-0547">Nucleotide-binding</keyword>
<dbReference type="SMART" id="SM00387">
    <property type="entry name" value="HATPase_c"/>
    <property type="match status" value="1"/>
</dbReference>
<evidence type="ECO:0000256" key="6">
    <source>
        <dbReference type="ARBA" id="ARBA00022679"/>
    </source>
</evidence>
<evidence type="ECO:0000256" key="5">
    <source>
        <dbReference type="ARBA" id="ARBA00022553"/>
    </source>
</evidence>
<feature type="domain" description="PAS" evidence="16">
    <location>
        <begin position="206"/>
        <end position="248"/>
    </location>
</feature>
<keyword evidence="4" id="KW-1003">Cell membrane</keyword>
<dbReference type="InterPro" id="IPR033463">
    <property type="entry name" value="sCache_3"/>
</dbReference>
<evidence type="ECO:0000256" key="9">
    <source>
        <dbReference type="ARBA" id="ARBA00022777"/>
    </source>
</evidence>
<evidence type="ECO:0000259" key="16">
    <source>
        <dbReference type="PROSITE" id="PS50112"/>
    </source>
</evidence>
<evidence type="ECO:0000256" key="4">
    <source>
        <dbReference type="ARBA" id="ARBA00022475"/>
    </source>
</evidence>